<dbReference type="Proteomes" id="UP000324897">
    <property type="component" value="Chromosome 5"/>
</dbReference>
<proteinExistence type="predicted"/>
<reference evidence="1 2" key="1">
    <citation type="journal article" date="2019" name="Sci. Rep.">
        <title>A high-quality genome of Eragrostis curvula grass provides insights into Poaceae evolution and supports new strategies to enhance forage quality.</title>
        <authorList>
            <person name="Carballo J."/>
            <person name="Santos B.A.C.M."/>
            <person name="Zappacosta D."/>
            <person name="Garbus I."/>
            <person name="Selva J.P."/>
            <person name="Gallo C.A."/>
            <person name="Diaz A."/>
            <person name="Albertini E."/>
            <person name="Caccamo M."/>
            <person name="Echenique V."/>
        </authorList>
    </citation>
    <scope>NUCLEOTIDE SEQUENCE [LARGE SCALE GENOMIC DNA]</scope>
    <source>
        <strain evidence="2">cv. Victoria</strain>
        <tissue evidence="1">Leaf</tissue>
    </source>
</reference>
<gene>
    <name evidence="1" type="ORF">EJB05_04606</name>
</gene>
<dbReference type="AlphaFoldDB" id="A0A5J9WAX7"/>
<evidence type="ECO:0000313" key="2">
    <source>
        <dbReference type="Proteomes" id="UP000324897"/>
    </source>
</evidence>
<feature type="non-terminal residue" evidence="1">
    <location>
        <position position="1"/>
    </location>
</feature>
<name>A0A5J9WAX7_9POAL</name>
<evidence type="ECO:0000313" key="1">
    <source>
        <dbReference type="EMBL" id="TVU45133.1"/>
    </source>
</evidence>
<protein>
    <submittedName>
        <fullName evidence="1">Uncharacterized protein</fullName>
    </submittedName>
</protein>
<sequence>MPSPCRRSRSALAAALPPIIYSPSERSSTAGSCAAVDRSVTGYVKAQARRGKLRRVEEKNKEKVKNAIELTHSCMQEIGFTC</sequence>
<organism evidence="1 2">
    <name type="scientific">Eragrostis curvula</name>
    <name type="common">weeping love grass</name>
    <dbReference type="NCBI Taxonomy" id="38414"/>
    <lineage>
        <taxon>Eukaryota</taxon>
        <taxon>Viridiplantae</taxon>
        <taxon>Streptophyta</taxon>
        <taxon>Embryophyta</taxon>
        <taxon>Tracheophyta</taxon>
        <taxon>Spermatophyta</taxon>
        <taxon>Magnoliopsida</taxon>
        <taxon>Liliopsida</taxon>
        <taxon>Poales</taxon>
        <taxon>Poaceae</taxon>
        <taxon>PACMAD clade</taxon>
        <taxon>Chloridoideae</taxon>
        <taxon>Eragrostideae</taxon>
        <taxon>Eragrostidinae</taxon>
        <taxon>Eragrostis</taxon>
    </lineage>
</organism>
<dbReference type="Gramene" id="TVU45133">
    <property type="protein sequence ID" value="TVU45133"/>
    <property type="gene ID" value="EJB05_04606"/>
</dbReference>
<accession>A0A5J9WAX7</accession>
<keyword evidence="2" id="KW-1185">Reference proteome</keyword>
<dbReference type="EMBL" id="RWGY01000004">
    <property type="protein sequence ID" value="TVU45133.1"/>
    <property type="molecule type" value="Genomic_DNA"/>
</dbReference>
<comment type="caution">
    <text evidence="1">The sequence shown here is derived from an EMBL/GenBank/DDBJ whole genome shotgun (WGS) entry which is preliminary data.</text>
</comment>